<keyword evidence="1" id="KW-0472">Membrane</keyword>
<name>A0ABW8TI76_9CLOT</name>
<comment type="caution">
    <text evidence="2">The sequence shown here is derived from an EMBL/GenBank/DDBJ whole genome shotgun (WGS) entry which is preliminary data.</text>
</comment>
<sequence length="127" mass="13830">MKIIRKRKKKGFTLIELIAVVAILIILAVLLVPNIVGYVNRSKIATVKSDAKVVLNIIKTARAQSSGSLDNNATYVQAISTNSGGDSDLAPSKAPANSLQSLNESQLQSIIDNNTNDWSYFSTYYQK</sequence>
<gene>
    <name evidence="2" type="ORF">ACJDT4_17765</name>
</gene>
<evidence type="ECO:0000256" key="1">
    <source>
        <dbReference type="SAM" id="Phobius"/>
    </source>
</evidence>
<dbReference type="PROSITE" id="PS00409">
    <property type="entry name" value="PROKAR_NTER_METHYL"/>
    <property type="match status" value="1"/>
</dbReference>
<keyword evidence="3" id="KW-1185">Reference proteome</keyword>
<dbReference type="InterPro" id="IPR045584">
    <property type="entry name" value="Pilin-like"/>
</dbReference>
<feature type="transmembrane region" description="Helical" evidence="1">
    <location>
        <begin position="12"/>
        <end position="32"/>
    </location>
</feature>
<evidence type="ECO:0000313" key="2">
    <source>
        <dbReference type="EMBL" id="MFL0252264.1"/>
    </source>
</evidence>
<reference evidence="2 3" key="1">
    <citation type="submission" date="2024-11" db="EMBL/GenBank/DDBJ databases">
        <authorList>
            <person name="Heng Y.C."/>
            <person name="Lim A.C.H."/>
            <person name="Lee J.K.Y."/>
            <person name="Kittelmann S."/>
        </authorList>
    </citation>
    <scope>NUCLEOTIDE SEQUENCE [LARGE SCALE GENOMIC DNA]</scope>
    <source>
        <strain evidence="2 3">WILCCON 0114</strain>
    </source>
</reference>
<dbReference type="InterPro" id="IPR012902">
    <property type="entry name" value="N_methyl_site"/>
</dbReference>
<dbReference type="Proteomes" id="UP001623592">
    <property type="component" value="Unassembled WGS sequence"/>
</dbReference>
<dbReference type="RefSeq" id="WP_406788920.1">
    <property type="nucleotide sequence ID" value="NZ_JBJIAA010000016.1"/>
</dbReference>
<protein>
    <submittedName>
        <fullName evidence="2">Type IV pilin protein</fullName>
    </submittedName>
</protein>
<dbReference type="EMBL" id="JBJIAA010000016">
    <property type="protein sequence ID" value="MFL0252264.1"/>
    <property type="molecule type" value="Genomic_DNA"/>
</dbReference>
<dbReference type="NCBIfam" id="TIGR02532">
    <property type="entry name" value="IV_pilin_GFxxxE"/>
    <property type="match status" value="1"/>
</dbReference>
<accession>A0ABW8TI76</accession>
<keyword evidence="1" id="KW-1133">Transmembrane helix</keyword>
<organism evidence="2 3">
    <name type="scientific">Clostridium neuense</name>
    <dbReference type="NCBI Taxonomy" id="1728934"/>
    <lineage>
        <taxon>Bacteria</taxon>
        <taxon>Bacillati</taxon>
        <taxon>Bacillota</taxon>
        <taxon>Clostridia</taxon>
        <taxon>Eubacteriales</taxon>
        <taxon>Clostridiaceae</taxon>
        <taxon>Clostridium</taxon>
    </lineage>
</organism>
<dbReference type="SUPFAM" id="SSF54523">
    <property type="entry name" value="Pili subunits"/>
    <property type="match status" value="1"/>
</dbReference>
<proteinExistence type="predicted"/>
<dbReference type="Gene3D" id="3.30.700.10">
    <property type="entry name" value="Glycoprotein, Type 4 Pilin"/>
    <property type="match status" value="1"/>
</dbReference>
<evidence type="ECO:0000313" key="3">
    <source>
        <dbReference type="Proteomes" id="UP001623592"/>
    </source>
</evidence>
<keyword evidence="1" id="KW-0812">Transmembrane</keyword>
<dbReference type="Pfam" id="PF07963">
    <property type="entry name" value="N_methyl"/>
    <property type="match status" value="1"/>
</dbReference>